<dbReference type="AlphaFoldDB" id="A0A934NBT8"/>
<dbReference type="SUPFAM" id="SSF54534">
    <property type="entry name" value="FKBP-like"/>
    <property type="match status" value="1"/>
</dbReference>
<feature type="domain" description="Trigger factor ribosome-binding bacterial" evidence="12">
    <location>
        <begin position="8"/>
        <end position="149"/>
    </location>
</feature>
<keyword evidence="15" id="KW-1185">Reference proteome</keyword>
<protein>
    <recommendedName>
        <fullName evidence="4 11">Trigger factor</fullName>
        <shortName evidence="11">TF</shortName>
        <ecNumber evidence="3 11">5.2.1.8</ecNumber>
    </recommendedName>
    <alternativeName>
        <fullName evidence="10 11">PPIase</fullName>
    </alternativeName>
</protein>
<evidence type="ECO:0000256" key="7">
    <source>
        <dbReference type="ARBA" id="ARBA00023186"/>
    </source>
</evidence>
<keyword evidence="5 11" id="KW-0132">Cell division</keyword>
<comment type="subcellular location">
    <subcellularLocation>
        <location evidence="11">Cytoplasm</location>
    </subcellularLocation>
    <text evidence="11">About half TF is bound to the ribosome near the polypeptide exit tunnel while the other half is free in the cytoplasm.</text>
</comment>
<dbReference type="EC" id="5.2.1.8" evidence="3 11"/>
<dbReference type="GO" id="GO:0051083">
    <property type="term" value="P:'de novo' cotranslational protein folding"/>
    <property type="evidence" value="ECO:0007669"/>
    <property type="project" value="TreeGrafter"/>
</dbReference>
<dbReference type="GO" id="GO:0003755">
    <property type="term" value="F:peptidyl-prolyl cis-trans isomerase activity"/>
    <property type="evidence" value="ECO:0007669"/>
    <property type="project" value="UniProtKB-UniRule"/>
</dbReference>
<dbReference type="SUPFAM" id="SSF109998">
    <property type="entry name" value="Triger factor/SurA peptide-binding domain-like"/>
    <property type="match status" value="1"/>
</dbReference>
<dbReference type="GO" id="GO:0015031">
    <property type="term" value="P:protein transport"/>
    <property type="evidence" value="ECO:0007669"/>
    <property type="project" value="UniProtKB-UniRule"/>
</dbReference>
<keyword evidence="9 11" id="KW-0131">Cell cycle</keyword>
<dbReference type="Gene3D" id="1.10.3120.10">
    <property type="entry name" value="Trigger factor, C-terminal domain"/>
    <property type="match status" value="1"/>
</dbReference>
<keyword evidence="6 11" id="KW-0697">Rotamase</keyword>
<dbReference type="EMBL" id="JAEKNR010000015">
    <property type="protein sequence ID" value="MBJ7596662.1"/>
    <property type="molecule type" value="Genomic_DNA"/>
</dbReference>
<evidence type="ECO:0000259" key="12">
    <source>
        <dbReference type="Pfam" id="PF05697"/>
    </source>
</evidence>
<dbReference type="Proteomes" id="UP000612893">
    <property type="component" value="Unassembled WGS sequence"/>
</dbReference>
<dbReference type="InterPro" id="IPR046357">
    <property type="entry name" value="PPIase_dom_sf"/>
</dbReference>
<dbReference type="GO" id="GO:0044183">
    <property type="term" value="F:protein folding chaperone"/>
    <property type="evidence" value="ECO:0007669"/>
    <property type="project" value="TreeGrafter"/>
</dbReference>
<evidence type="ECO:0000256" key="4">
    <source>
        <dbReference type="ARBA" id="ARBA00016902"/>
    </source>
</evidence>
<proteinExistence type="inferred from homology"/>
<dbReference type="Gene3D" id="3.30.70.1050">
    <property type="entry name" value="Trigger factor ribosome-binding domain"/>
    <property type="match status" value="1"/>
</dbReference>
<dbReference type="PANTHER" id="PTHR30560">
    <property type="entry name" value="TRIGGER FACTOR CHAPERONE AND PEPTIDYL-PROLYL CIS/TRANS ISOMERASE"/>
    <property type="match status" value="1"/>
</dbReference>
<dbReference type="HAMAP" id="MF_00303">
    <property type="entry name" value="Trigger_factor_Tig"/>
    <property type="match status" value="1"/>
</dbReference>
<keyword evidence="11" id="KW-0963">Cytoplasm</keyword>
<accession>A0A934NBT8</accession>
<reference evidence="14" key="1">
    <citation type="submission" date="2020-10" db="EMBL/GenBank/DDBJ databases">
        <title>Ca. Dormibacterota MAGs.</title>
        <authorList>
            <person name="Montgomery K."/>
        </authorList>
    </citation>
    <scope>NUCLEOTIDE SEQUENCE [LARGE SCALE GENOMIC DNA]</scope>
    <source>
        <strain evidence="14">SC8812_S17_10</strain>
    </source>
</reference>
<evidence type="ECO:0000256" key="8">
    <source>
        <dbReference type="ARBA" id="ARBA00023235"/>
    </source>
</evidence>
<dbReference type="InterPro" id="IPR037041">
    <property type="entry name" value="Trigger_fac_C_sf"/>
</dbReference>
<dbReference type="GO" id="GO:0043022">
    <property type="term" value="F:ribosome binding"/>
    <property type="evidence" value="ECO:0007669"/>
    <property type="project" value="TreeGrafter"/>
</dbReference>
<evidence type="ECO:0000256" key="5">
    <source>
        <dbReference type="ARBA" id="ARBA00022618"/>
    </source>
</evidence>
<dbReference type="PIRSF" id="PIRSF003095">
    <property type="entry name" value="Trigger_factor"/>
    <property type="match status" value="1"/>
</dbReference>
<gene>
    <name evidence="11 14" type="primary">tig</name>
    <name evidence="14" type="ORF">JF922_01050</name>
</gene>
<dbReference type="SUPFAM" id="SSF102735">
    <property type="entry name" value="Trigger factor ribosome-binding domain"/>
    <property type="match status" value="1"/>
</dbReference>
<dbReference type="PANTHER" id="PTHR30560:SF3">
    <property type="entry name" value="TRIGGER FACTOR-LIKE PROTEIN TIG, CHLOROPLASTIC"/>
    <property type="match status" value="1"/>
</dbReference>
<evidence type="ECO:0000256" key="3">
    <source>
        <dbReference type="ARBA" id="ARBA00013194"/>
    </source>
</evidence>
<feature type="domain" description="Trigger factor C-terminal" evidence="13">
    <location>
        <begin position="269"/>
        <end position="429"/>
    </location>
</feature>
<dbReference type="RefSeq" id="WP_338198493.1">
    <property type="nucleotide sequence ID" value="NZ_JAEKNR010000015.1"/>
</dbReference>
<dbReference type="InterPro" id="IPR008880">
    <property type="entry name" value="Trigger_fac_C"/>
</dbReference>
<sequence length="442" mass="49340">MAITEVSVVTESLPGSQVGLTIEVPQAQVDGAYERVLQRLSQRVKIGGFRPGKAPRALVEARLGATAIREEVIDFLVPQAVDQALKEREIEAIDRPQVEIQELERGRPARFTARVSVWPEVTLPDLDSLQVEKPTTEVTDEMVEQRLGELRERLAQIEPVEREAQAGDVVVGDLKVTVDGQEVPSEARSASEIELREGVVIAELLAALPGRKTGEVAVAEITMPEEHPDPELRGKAAQLEVTVQGVKQKTVPELSDEIAEQLSGGEQKTADDLRTATREDLVAQARRLDELKFEQEAVKAVVEAAQVDVPHSLVDREVDREMEDLERRLGRRGLLLDRYLEYLNKTQEEYRAELHGDAEGRVRTDVVLEQTGKELAISPGEDEVTEYMRGEAEKDPELKGQLDTLTRSEAARDYFRHRLTRLRVLEALVARVGRSNRETKAE</sequence>
<dbReference type="InterPro" id="IPR036611">
    <property type="entry name" value="Trigger_fac_ribosome-bd_sf"/>
</dbReference>
<comment type="similarity">
    <text evidence="2 11">Belongs to the FKBP-type PPIase family. Tig subfamily.</text>
</comment>
<dbReference type="Pfam" id="PF05698">
    <property type="entry name" value="Trigger_C"/>
    <property type="match status" value="1"/>
</dbReference>
<evidence type="ECO:0000256" key="11">
    <source>
        <dbReference type="HAMAP-Rule" id="MF_00303"/>
    </source>
</evidence>
<comment type="caution">
    <text evidence="14">The sequence shown here is derived from an EMBL/GenBank/DDBJ whole genome shotgun (WGS) entry which is preliminary data.</text>
</comment>
<evidence type="ECO:0000256" key="2">
    <source>
        <dbReference type="ARBA" id="ARBA00005464"/>
    </source>
</evidence>
<dbReference type="InterPro" id="IPR027304">
    <property type="entry name" value="Trigger_fact/SurA_dom_sf"/>
</dbReference>
<evidence type="ECO:0000259" key="13">
    <source>
        <dbReference type="Pfam" id="PF05698"/>
    </source>
</evidence>
<keyword evidence="7 11" id="KW-0143">Chaperone</keyword>
<comment type="function">
    <text evidence="11">Involved in protein export. Acts as a chaperone by maintaining the newly synthesized protein in an open conformation. Functions as a peptidyl-prolyl cis-trans isomerase.</text>
</comment>
<organism evidence="14 15">
    <name type="scientific">Candidatus Nephthysia bennettiae</name>
    <dbReference type="NCBI Taxonomy" id="3127016"/>
    <lineage>
        <taxon>Bacteria</taxon>
        <taxon>Bacillati</taxon>
        <taxon>Candidatus Dormiibacterota</taxon>
        <taxon>Candidatus Dormibacteria</taxon>
        <taxon>Candidatus Dormibacterales</taxon>
        <taxon>Candidatus Dormibacteraceae</taxon>
        <taxon>Candidatus Nephthysia</taxon>
    </lineage>
</organism>
<dbReference type="Gene3D" id="3.10.50.40">
    <property type="match status" value="1"/>
</dbReference>
<dbReference type="NCBIfam" id="TIGR00115">
    <property type="entry name" value="tig"/>
    <property type="match status" value="1"/>
</dbReference>
<dbReference type="InterPro" id="IPR008881">
    <property type="entry name" value="Trigger_fac_ribosome-bd_bac"/>
</dbReference>
<keyword evidence="8 11" id="KW-0413">Isomerase</keyword>
<name>A0A934NBT8_9BACT</name>
<evidence type="ECO:0000256" key="6">
    <source>
        <dbReference type="ARBA" id="ARBA00023110"/>
    </source>
</evidence>
<comment type="domain">
    <text evidence="11">Consists of 3 domains; the N-terminus binds the ribosome, the middle domain has PPIase activity, while the C-terminus has intrinsic chaperone activity on its own.</text>
</comment>
<dbReference type="GO" id="GO:0043335">
    <property type="term" value="P:protein unfolding"/>
    <property type="evidence" value="ECO:0007669"/>
    <property type="project" value="TreeGrafter"/>
</dbReference>
<evidence type="ECO:0000313" key="14">
    <source>
        <dbReference type="EMBL" id="MBJ7596662.1"/>
    </source>
</evidence>
<dbReference type="GO" id="GO:0051301">
    <property type="term" value="P:cell division"/>
    <property type="evidence" value="ECO:0007669"/>
    <property type="project" value="UniProtKB-KW"/>
</dbReference>
<dbReference type="InterPro" id="IPR005215">
    <property type="entry name" value="Trig_fac"/>
</dbReference>
<dbReference type="Pfam" id="PF05697">
    <property type="entry name" value="Trigger_N"/>
    <property type="match status" value="1"/>
</dbReference>
<evidence type="ECO:0000256" key="10">
    <source>
        <dbReference type="ARBA" id="ARBA00029986"/>
    </source>
</evidence>
<dbReference type="GO" id="GO:0005737">
    <property type="term" value="C:cytoplasm"/>
    <property type="evidence" value="ECO:0007669"/>
    <property type="project" value="UniProtKB-SubCell"/>
</dbReference>
<evidence type="ECO:0000256" key="1">
    <source>
        <dbReference type="ARBA" id="ARBA00000971"/>
    </source>
</evidence>
<evidence type="ECO:0000313" key="15">
    <source>
        <dbReference type="Proteomes" id="UP000612893"/>
    </source>
</evidence>
<comment type="catalytic activity">
    <reaction evidence="1 11">
        <text>[protein]-peptidylproline (omega=180) = [protein]-peptidylproline (omega=0)</text>
        <dbReference type="Rhea" id="RHEA:16237"/>
        <dbReference type="Rhea" id="RHEA-COMP:10747"/>
        <dbReference type="Rhea" id="RHEA-COMP:10748"/>
        <dbReference type="ChEBI" id="CHEBI:83833"/>
        <dbReference type="ChEBI" id="CHEBI:83834"/>
        <dbReference type="EC" id="5.2.1.8"/>
    </reaction>
</comment>
<evidence type="ECO:0000256" key="9">
    <source>
        <dbReference type="ARBA" id="ARBA00023306"/>
    </source>
</evidence>